<evidence type="ECO:0000256" key="5">
    <source>
        <dbReference type="SAM" id="MobiDB-lite"/>
    </source>
</evidence>
<evidence type="ECO:0000256" key="1">
    <source>
        <dbReference type="ARBA" id="ARBA00004173"/>
    </source>
</evidence>
<comment type="similarity">
    <text evidence="2">Belongs to the PET117 family.</text>
</comment>
<dbReference type="OrthoDB" id="76305at2759"/>
<feature type="signal peptide" evidence="6">
    <location>
        <begin position="1"/>
        <end position="28"/>
    </location>
</feature>
<evidence type="ECO:0000256" key="3">
    <source>
        <dbReference type="ARBA" id="ARBA00022946"/>
    </source>
</evidence>
<comment type="caution">
    <text evidence="7">The sequence shown here is derived from an EMBL/GenBank/DDBJ whole genome shotgun (WGS) entry which is preliminary data.</text>
</comment>
<evidence type="ECO:0000256" key="4">
    <source>
        <dbReference type="ARBA" id="ARBA00023128"/>
    </source>
</evidence>
<sequence>MSRAAKAFLASSILVTGLTVWGVHFIQAREEEAMYQGVIKDEARMKARAARKSAETTPTAPPSTQETYQGLAPPSATTAQRAAEYSRNLALQQELAREQGMERAKVELQRYEADREVVRRQEAREV</sequence>
<proteinExistence type="inferred from homology"/>
<accession>A0A8H3YFG7</accession>
<gene>
    <name evidence="7" type="ORF">NliqN6_4011</name>
</gene>
<dbReference type="Proteomes" id="UP000620104">
    <property type="component" value="Unassembled WGS sequence"/>
</dbReference>
<dbReference type="Pfam" id="PF15786">
    <property type="entry name" value="PET117"/>
    <property type="match status" value="1"/>
</dbReference>
<dbReference type="PANTHER" id="PTHR28163">
    <property type="entry name" value="PROTEIN PET117 HOMOLOG, MITOCHONDRIAL"/>
    <property type="match status" value="1"/>
</dbReference>
<keyword evidence="3" id="KW-0809">Transit peptide</keyword>
<feature type="chain" id="PRO_5035002930" evidence="6">
    <location>
        <begin position="29"/>
        <end position="126"/>
    </location>
</feature>
<protein>
    <submittedName>
        <fullName evidence="7">Uncharacterized protein</fullName>
    </submittedName>
</protein>
<organism evidence="7 8">
    <name type="scientific">Naganishia liquefaciens</name>
    <dbReference type="NCBI Taxonomy" id="104408"/>
    <lineage>
        <taxon>Eukaryota</taxon>
        <taxon>Fungi</taxon>
        <taxon>Dikarya</taxon>
        <taxon>Basidiomycota</taxon>
        <taxon>Agaricomycotina</taxon>
        <taxon>Tremellomycetes</taxon>
        <taxon>Filobasidiales</taxon>
        <taxon>Filobasidiaceae</taxon>
        <taxon>Naganishia</taxon>
    </lineage>
</organism>
<dbReference type="InterPro" id="IPR031568">
    <property type="entry name" value="Pet117"/>
</dbReference>
<dbReference type="EMBL" id="BLZA01000023">
    <property type="protein sequence ID" value="GHJ87609.1"/>
    <property type="molecule type" value="Genomic_DNA"/>
</dbReference>
<keyword evidence="4" id="KW-0496">Mitochondrion</keyword>
<feature type="compositionally biased region" description="Low complexity" evidence="5">
    <location>
        <begin position="55"/>
        <end position="67"/>
    </location>
</feature>
<dbReference type="GO" id="GO:0005739">
    <property type="term" value="C:mitochondrion"/>
    <property type="evidence" value="ECO:0007669"/>
    <property type="project" value="UniProtKB-SubCell"/>
</dbReference>
<evidence type="ECO:0000256" key="6">
    <source>
        <dbReference type="SAM" id="SignalP"/>
    </source>
</evidence>
<feature type="region of interest" description="Disordered" evidence="5">
    <location>
        <begin position="48"/>
        <end position="84"/>
    </location>
</feature>
<reference evidence="7" key="1">
    <citation type="submission" date="2020-07" db="EMBL/GenBank/DDBJ databases">
        <title>Draft Genome Sequence of a Deep-Sea Yeast, Naganishia (Cryptococcus) liquefaciens strain N6.</title>
        <authorList>
            <person name="Han Y.W."/>
            <person name="Kajitani R."/>
            <person name="Morimoto H."/>
            <person name="Parhat M."/>
            <person name="Tsubouchi H."/>
            <person name="Bakenova O."/>
            <person name="Ogata M."/>
            <person name="Argunhan B."/>
            <person name="Aoki R."/>
            <person name="Kajiwara S."/>
            <person name="Itoh T."/>
            <person name="Iwasaki H."/>
        </authorList>
    </citation>
    <scope>NUCLEOTIDE SEQUENCE</scope>
    <source>
        <strain evidence="7">N6</strain>
    </source>
</reference>
<evidence type="ECO:0000313" key="8">
    <source>
        <dbReference type="Proteomes" id="UP000620104"/>
    </source>
</evidence>
<dbReference type="AlphaFoldDB" id="A0A8H3YFG7"/>
<evidence type="ECO:0000313" key="7">
    <source>
        <dbReference type="EMBL" id="GHJ87609.1"/>
    </source>
</evidence>
<keyword evidence="8" id="KW-1185">Reference proteome</keyword>
<dbReference type="GO" id="GO:0033617">
    <property type="term" value="P:mitochondrial respiratory chain complex IV assembly"/>
    <property type="evidence" value="ECO:0007669"/>
    <property type="project" value="TreeGrafter"/>
</dbReference>
<evidence type="ECO:0000256" key="2">
    <source>
        <dbReference type="ARBA" id="ARBA00008197"/>
    </source>
</evidence>
<keyword evidence="6" id="KW-0732">Signal</keyword>
<name>A0A8H3YFG7_9TREE</name>
<dbReference type="PANTHER" id="PTHR28163:SF1">
    <property type="entry name" value="PROTEIN PET117 HOMOLOG, MITOCHONDRIAL"/>
    <property type="match status" value="1"/>
</dbReference>
<comment type="subcellular location">
    <subcellularLocation>
        <location evidence="1">Mitochondrion</location>
    </subcellularLocation>
</comment>